<dbReference type="VEuPathDB" id="FungiDB:BO97DRAFT_43746"/>
<dbReference type="OrthoDB" id="899at2759"/>
<dbReference type="Gene3D" id="3.10.120.10">
    <property type="entry name" value="Cytochrome b5-like heme/steroid binding domain"/>
    <property type="match status" value="1"/>
</dbReference>
<dbReference type="EMBL" id="KZ824280">
    <property type="protein sequence ID" value="RAL13097.1"/>
    <property type="molecule type" value="Genomic_DNA"/>
</dbReference>
<proteinExistence type="predicted"/>
<reference evidence="1 2" key="1">
    <citation type="submission" date="2018-02" db="EMBL/GenBank/DDBJ databases">
        <title>The genomes of Aspergillus section Nigri reveals drivers in fungal speciation.</title>
        <authorList>
            <consortium name="DOE Joint Genome Institute"/>
            <person name="Vesth T.C."/>
            <person name="Nybo J."/>
            <person name="Theobald S."/>
            <person name="Brandl J."/>
            <person name="Frisvad J.C."/>
            <person name="Nielsen K.F."/>
            <person name="Lyhne E.K."/>
            <person name="Kogle M.E."/>
            <person name="Kuo A."/>
            <person name="Riley R."/>
            <person name="Clum A."/>
            <person name="Nolan M."/>
            <person name="Lipzen A."/>
            <person name="Salamov A."/>
            <person name="Henrissat B."/>
            <person name="Wiebenga A."/>
            <person name="De vries R.P."/>
            <person name="Grigoriev I.V."/>
            <person name="Mortensen U.H."/>
            <person name="Andersen M.R."/>
            <person name="Baker S.E."/>
        </authorList>
    </citation>
    <scope>NUCLEOTIDE SEQUENCE [LARGE SCALE GENOMIC DNA]</scope>
    <source>
        <strain evidence="1 2">CBS 101889</strain>
    </source>
</reference>
<organism evidence="1 2">
    <name type="scientific">Aspergillus homomorphus (strain CBS 101889)</name>
    <dbReference type="NCBI Taxonomy" id="1450537"/>
    <lineage>
        <taxon>Eukaryota</taxon>
        <taxon>Fungi</taxon>
        <taxon>Dikarya</taxon>
        <taxon>Ascomycota</taxon>
        <taxon>Pezizomycotina</taxon>
        <taxon>Eurotiomycetes</taxon>
        <taxon>Eurotiomycetidae</taxon>
        <taxon>Eurotiales</taxon>
        <taxon>Aspergillaceae</taxon>
        <taxon>Aspergillus</taxon>
        <taxon>Aspergillus subgen. Circumdati</taxon>
    </lineage>
</organism>
<dbReference type="AlphaFoldDB" id="A0A395HZH0"/>
<dbReference type="InterPro" id="IPR036400">
    <property type="entry name" value="Cyt_B5-like_heme/steroid_sf"/>
</dbReference>
<accession>A0A395HZH0</accession>
<dbReference type="GeneID" id="37202138"/>
<sequence length="97" mass="11060">MSNHSGEFRRLENNAIISKELKLSDGIVFDVSDNPAFAPQGCYHKYAGKDSSRALALSSNHIEDLRSDYIDLVIWRGPYSMNGLIIIREDTKLWERC</sequence>
<name>A0A395HZH0_ASPHC</name>
<gene>
    <name evidence="1" type="ORF">BO97DRAFT_43746</name>
</gene>
<evidence type="ECO:0000313" key="2">
    <source>
        <dbReference type="Proteomes" id="UP000248961"/>
    </source>
</evidence>
<evidence type="ECO:0000313" key="1">
    <source>
        <dbReference type="EMBL" id="RAL13097.1"/>
    </source>
</evidence>
<keyword evidence="2" id="KW-1185">Reference proteome</keyword>
<dbReference type="Proteomes" id="UP000248961">
    <property type="component" value="Unassembled WGS sequence"/>
</dbReference>
<dbReference type="STRING" id="1450537.A0A395HZH0"/>
<dbReference type="RefSeq" id="XP_025552251.1">
    <property type="nucleotide sequence ID" value="XM_025697849.1"/>
</dbReference>
<protein>
    <submittedName>
        <fullName evidence="1">Uncharacterized protein</fullName>
    </submittedName>
</protein>
<dbReference type="SUPFAM" id="SSF55856">
    <property type="entry name" value="Cytochrome b5-like heme/steroid binding domain"/>
    <property type="match status" value="1"/>
</dbReference>